<name>A0ABZ0ISB4_9BACT</name>
<sequence>MKYFVKYAKRFEPITGLLSVTTWFLDRILNLFNMENITIGVGTIQSICFLLIGLSVLVYLFRLRNKVDQLDVATKVQQLIIDYRSRKLVEIEEKETEKERVIITNEERSFFKSRIELMYPDFTANEIKKLLDVHLSNGHG</sequence>
<keyword evidence="3" id="KW-1185">Reference proteome</keyword>
<protein>
    <submittedName>
        <fullName evidence="2">Uncharacterized protein</fullName>
    </submittedName>
</protein>
<dbReference type="RefSeq" id="WP_317489320.1">
    <property type="nucleotide sequence ID" value="NZ_CP136051.1"/>
</dbReference>
<evidence type="ECO:0000313" key="2">
    <source>
        <dbReference type="EMBL" id="WOK06606.1"/>
    </source>
</evidence>
<dbReference type="Proteomes" id="UP001302349">
    <property type="component" value="Chromosome"/>
</dbReference>
<keyword evidence="1" id="KW-0472">Membrane</keyword>
<evidence type="ECO:0000256" key="1">
    <source>
        <dbReference type="SAM" id="Phobius"/>
    </source>
</evidence>
<organism evidence="2 3">
    <name type="scientific">Imperialibacter roseus</name>
    <dbReference type="NCBI Taxonomy" id="1324217"/>
    <lineage>
        <taxon>Bacteria</taxon>
        <taxon>Pseudomonadati</taxon>
        <taxon>Bacteroidota</taxon>
        <taxon>Cytophagia</taxon>
        <taxon>Cytophagales</taxon>
        <taxon>Flammeovirgaceae</taxon>
        <taxon>Imperialibacter</taxon>
    </lineage>
</organism>
<accession>A0ABZ0ISB4</accession>
<gene>
    <name evidence="2" type="ORF">RT717_26375</name>
</gene>
<keyword evidence="1" id="KW-0812">Transmembrane</keyword>
<feature type="transmembrane region" description="Helical" evidence="1">
    <location>
        <begin position="37"/>
        <end position="61"/>
    </location>
</feature>
<proteinExistence type="predicted"/>
<keyword evidence="1" id="KW-1133">Transmembrane helix</keyword>
<dbReference type="EMBL" id="CP136051">
    <property type="protein sequence ID" value="WOK06606.1"/>
    <property type="molecule type" value="Genomic_DNA"/>
</dbReference>
<evidence type="ECO:0000313" key="3">
    <source>
        <dbReference type="Proteomes" id="UP001302349"/>
    </source>
</evidence>
<reference evidence="2 3" key="1">
    <citation type="journal article" date="2023" name="Microbiol. Resour. Announc.">
        <title>Complete Genome Sequence of Imperialibacter roseus strain P4T.</title>
        <authorList>
            <person name="Tizabi D.R."/>
            <person name="Bachvaroff T."/>
            <person name="Hill R.T."/>
        </authorList>
    </citation>
    <scope>NUCLEOTIDE SEQUENCE [LARGE SCALE GENOMIC DNA]</scope>
    <source>
        <strain evidence="2 3">P4T</strain>
    </source>
</reference>